<proteinExistence type="predicted"/>
<protein>
    <submittedName>
        <fullName evidence="2">Flp family type IVb pilin</fullName>
    </submittedName>
</protein>
<keyword evidence="1" id="KW-0812">Transmembrane</keyword>
<feature type="transmembrane region" description="Helical" evidence="1">
    <location>
        <begin position="23"/>
        <end position="44"/>
    </location>
</feature>
<keyword evidence="3" id="KW-1185">Reference proteome</keyword>
<dbReference type="GeneID" id="300935248"/>
<keyword evidence="1" id="KW-1133">Transmembrane helix</keyword>
<dbReference type="Proteomes" id="UP001617213">
    <property type="component" value="Unassembled WGS sequence"/>
</dbReference>
<gene>
    <name evidence="2" type="ORF">ACIOWJ_20195</name>
</gene>
<evidence type="ECO:0000256" key="1">
    <source>
        <dbReference type="SAM" id="Phobius"/>
    </source>
</evidence>
<accession>A0ABW8E3H4</accession>
<comment type="caution">
    <text evidence="2">The sequence shown here is derived from an EMBL/GenBank/DDBJ whole genome shotgun (WGS) entry which is preliminary data.</text>
</comment>
<keyword evidence="1" id="KW-0472">Membrane</keyword>
<dbReference type="EMBL" id="JBIUWZ010000033">
    <property type="protein sequence ID" value="MFJ2680397.1"/>
    <property type="molecule type" value="Genomic_DNA"/>
</dbReference>
<evidence type="ECO:0000313" key="2">
    <source>
        <dbReference type="EMBL" id="MFJ2680397.1"/>
    </source>
</evidence>
<sequence length="62" mass="6508">MSAIGKVFLKLQLMVCARDGASGIEYAIVAAMCAAVIGIFMTPISDRVTALFKLVEASILST</sequence>
<reference evidence="2 3" key="1">
    <citation type="submission" date="2024-10" db="EMBL/GenBank/DDBJ databases">
        <title>The Natural Products Discovery Center: Release of the First 8490 Sequenced Strains for Exploring Actinobacteria Biosynthetic Diversity.</title>
        <authorList>
            <person name="Kalkreuter E."/>
            <person name="Kautsar S.A."/>
            <person name="Yang D."/>
            <person name="Bader C.D."/>
            <person name="Teijaro C.N."/>
            <person name="Fluegel L."/>
            <person name="Davis C.M."/>
            <person name="Simpson J.R."/>
            <person name="Lauterbach L."/>
            <person name="Steele A.D."/>
            <person name="Gui C."/>
            <person name="Meng S."/>
            <person name="Li G."/>
            <person name="Viehrig K."/>
            <person name="Ye F."/>
            <person name="Su P."/>
            <person name="Kiefer A.F."/>
            <person name="Nichols A."/>
            <person name="Cepeda A.J."/>
            <person name="Yan W."/>
            <person name="Fan B."/>
            <person name="Jiang Y."/>
            <person name="Adhikari A."/>
            <person name="Zheng C.-J."/>
            <person name="Schuster L."/>
            <person name="Cowan T.M."/>
            <person name="Smanski M.J."/>
            <person name="Chevrette M.G."/>
            <person name="De Carvalho L.P.S."/>
            <person name="Shen B."/>
        </authorList>
    </citation>
    <scope>NUCLEOTIDE SEQUENCE [LARGE SCALE GENOMIC DNA]</scope>
    <source>
        <strain evidence="2 3">NPDC087581</strain>
    </source>
</reference>
<evidence type="ECO:0000313" key="3">
    <source>
        <dbReference type="Proteomes" id="UP001617213"/>
    </source>
</evidence>
<name>A0ABW8E3H4_9PSED</name>
<dbReference type="RefSeq" id="WP_032887127.1">
    <property type="nucleotide sequence ID" value="NZ_CAXAPQ010000021.1"/>
</dbReference>
<organism evidence="2 3">
    <name type="scientific">Pseudomonas sivasensis</name>
    <dbReference type="NCBI Taxonomy" id="1880678"/>
    <lineage>
        <taxon>Bacteria</taxon>
        <taxon>Pseudomonadati</taxon>
        <taxon>Pseudomonadota</taxon>
        <taxon>Gammaproteobacteria</taxon>
        <taxon>Pseudomonadales</taxon>
        <taxon>Pseudomonadaceae</taxon>
        <taxon>Pseudomonas</taxon>
    </lineage>
</organism>